<dbReference type="EMBL" id="JADCNM010000012">
    <property type="protein sequence ID" value="KAG0459936.1"/>
    <property type="molecule type" value="Genomic_DNA"/>
</dbReference>
<reference evidence="2 3" key="1">
    <citation type="journal article" date="2020" name="Nat. Food">
        <title>A phased Vanilla planifolia genome enables genetic improvement of flavour and production.</title>
        <authorList>
            <person name="Hasing T."/>
            <person name="Tang H."/>
            <person name="Brym M."/>
            <person name="Khazi F."/>
            <person name="Huang T."/>
            <person name="Chambers A.H."/>
        </authorList>
    </citation>
    <scope>NUCLEOTIDE SEQUENCE [LARGE SCALE GENOMIC DNA]</scope>
    <source>
        <tissue evidence="2">Leaf</tissue>
    </source>
</reference>
<comment type="caution">
    <text evidence="2">The sequence shown here is derived from an EMBL/GenBank/DDBJ whole genome shotgun (WGS) entry which is preliminary data.</text>
</comment>
<dbReference type="Proteomes" id="UP000639772">
    <property type="component" value="Chromosome 12"/>
</dbReference>
<evidence type="ECO:0000313" key="3">
    <source>
        <dbReference type="Proteomes" id="UP000639772"/>
    </source>
</evidence>
<accession>A0A835PT96</accession>
<evidence type="ECO:0000256" key="1">
    <source>
        <dbReference type="SAM" id="MobiDB-lite"/>
    </source>
</evidence>
<protein>
    <submittedName>
        <fullName evidence="2">Uncharacterized protein</fullName>
    </submittedName>
</protein>
<sequence length="54" mass="5528">MPSEGISPGSGGCCGCLLGEGETQREEGISRRTLHEEWDGGEDFSVGKGGLTAS</sequence>
<gene>
    <name evidence="2" type="ORF">HPP92_023064</name>
</gene>
<evidence type="ECO:0000313" key="2">
    <source>
        <dbReference type="EMBL" id="KAG0459936.1"/>
    </source>
</evidence>
<feature type="region of interest" description="Disordered" evidence="1">
    <location>
        <begin position="23"/>
        <end position="54"/>
    </location>
</feature>
<organism evidence="2 3">
    <name type="scientific">Vanilla planifolia</name>
    <name type="common">Vanilla</name>
    <dbReference type="NCBI Taxonomy" id="51239"/>
    <lineage>
        <taxon>Eukaryota</taxon>
        <taxon>Viridiplantae</taxon>
        <taxon>Streptophyta</taxon>
        <taxon>Embryophyta</taxon>
        <taxon>Tracheophyta</taxon>
        <taxon>Spermatophyta</taxon>
        <taxon>Magnoliopsida</taxon>
        <taxon>Liliopsida</taxon>
        <taxon>Asparagales</taxon>
        <taxon>Orchidaceae</taxon>
        <taxon>Vanilloideae</taxon>
        <taxon>Vanilleae</taxon>
        <taxon>Vanilla</taxon>
    </lineage>
</organism>
<dbReference type="AlphaFoldDB" id="A0A835PT96"/>
<name>A0A835PT96_VANPL</name>
<proteinExistence type="predicted"/>
<feature type="compositionally biased region" description="Basic and acidic residues" evidence="1">
    <location>
        <begin position="23"/>
        <end position="38"/>
    </location>
</feature>